<comment type="caution">
    <text evidence="2">The sequence shown here is derived from an EMBL/GenBank/DDBJ whole genome shotgun (WGS) entry which is preliminary data.</text>
</comment>
<reference evidence="2 3" key="1">
    <citation type="submission" date="2018-08" db="EMBL/GenBank/DDBJ databases">
        <title>Genomic Encyclopedia of Archaeal and Bacterial Type Strains, Phase II (KMG-II): from individual species to whole genera.</title>
        <authorList>
            <person name="Goeker M."/>
        </authorList>
    </citation>
    <scope>NUCLEOTIDE SEQUENCE [LARGE SCALE GENOMIC DNA]</scope>
    <source>
        <strain evidence="2 3">DSM 45791</strain>
    </source>
</reference>
<keyword evidence="1" id="KW-0472">Membrane</keyword>
<keyword evidence="1" id="KW-1133">Transmembrane helix</keyword>
<evidence type="ECO:0008006" key="4">
    <source>
        <dbReference type="Google" id="ProtNLM"/>
    </source>
</evidence>
<feature type="transmembrane region" description="Helical" evidence="1">
    <location>
        <begin position="142"/>
        <end position="163"/>
    </location>
</feature>
<evidence type="ECO:0000313" key="2">
    <source>
        <dbReference type="EMBL" id="REH34867.1"/>
    </source>
</evidence>
<name>A0A3E0GY29_9PSEU</name>
<proteinExistence type="predicted"/>
<accession>A0A3E0GY29</accession>
<keyword evidence="3" id="KW-1185">Reference proteome</keyword>
<dbReference type="OrthoDB" id="5496839at2"/>
<dbReference type="AlphaFoldDB" id="A0A3E0GY29"/>
<dbReference type="Gene3D" id="1.10.357.140">
    <property type="entry name" value="UbiA prenyltransferase"/>
    <property type="match status" value="1"/>
</dbReference>
<sequence length="278" mass="30565">MTAPASRLWGFVLVRFRPHIYVTYGVLWSLALEAVASDHWRPSPATAVRATSVVLSLLFLRVLDEQKDLGYDRAHHPDRPLVTGAISVRELRTAMVFLALSVLALNSLLSALSVVLSLLVLGYGLVLAAVERRSAAVRDDLLLNLAVSYPVQLLISCYLYVSLTAGVDWRVVPVVVVFACVFLHFEFARKTRWHGVPGERLYSAVLGPALSGTVTLCWAVAAVAFIVALTTTWFVVLLVPPVLAARRFLAGASECWPLRPAMAFVLFSYLFLIAYGLR</sequence>
<dbReference type="RefSeq" id="WP_147328856.1">
    <property type="nucleotide sequence ID" value="NZ_CP144375.1"/>
</dbReference>
<dbReference type="EMBL" id="QUNO01000019">
    <property type="protein sequence ID" value="REH34867.1"/>
    <property type="molecule type" value="Genomic_DNA"/>
</dbReference>
<feature type="transmembrane region" description="Helical" evidence="1">
    <location>
        <begin position="209"/>
        <end position="236"/>
    </location>
</feature>
<evidence type="ECO:0000313" key="3">
    <source>
        <dbReference type="Proteomes" id="UP000256269"/>
    </source>
</evidence>
<dbReference type="InterPro" id="IPR044878">
    <property type="entry name" value="UbiA_sf"/>
</dbReference>
<protein>
    <recommendedName>
        <fullName evidence="4">4-hydroxybenzoate polyprenyltransferase</fullName>
    </recommendedName>
</protein>
<gene>
    <name evidence="2" type="ORF">BCF44_119143</name>
</gene>
<organism evidence="2 3">
    <name type="scientific">Kutzneria buriramensis</name>
    <dbReference type="NCBI Taxonomy" id="1045776"/>
    <lineage>
        <taxon>Bacteria</taxon>
        <taxon>Bacillati</taxon>
        <taxon>Actinomycetota</taxon>
        <taxon>Actinomycetes</taxon>
        <taxon>Pseudonocardiales</taxon>
        <taxon>Pseudonocardiaceae</taxon>
        <taxon>Kutzneria</taxon>
    </lineage>
</organism>
<dbReference type="Proteomes" id="UP000256269">
    <property type="component" value="Unassembled WGS sequence"/>
</dbReference>
<feature type="transmembrane region" description="Helical" evidence="1">
    <location>
        <begin position="256"/>
        <end position="277"/>
    </location>
</feature>
<feature type="transmembrane region" description="Helical" evidence="1">
    <location>
        <begin position="111"/>
        <end position="130"/>
    </location>
</feature>
<feature type="transmembrane region" description="Helical" evidence="1">
    <location>
        <begin position="169"/>
        <end position="188"/>
    </location>
</feature>
<feature type="transmembrane region" description="Helical" evidence="1">
    <location>
        <begin position="21"/>
        <end position="40"/>
    </location>
</feature>
<evidence type="ECO:0000256" key="1">
    <source>
        <dbReference type="SAM" id="Phobius"/>
    </source>
</evidence>
<keyword evidence="1" id="KW-0812">Transmembrane</keyword>